<dbReference type="SUPFAM" id="SSF51004">
    <property type="entry name" value="C-terminal (heme d1) domain of cytochrome cd1-nitrite reductase"/>
    <property type="match status" value="1"/>
</dbReference>
<comment type="caution">
    <text evidence="2">The sequence shown here is derived from an EMBL/GenBank/DDBJ whole genome shotgun (WGS) entry which is preliminary data.</text>
</comment>
<dbReference type="InterPro" id="IPR051200">
    <property type="entry name" value="Host-pathogen_enzymatic-act"/>
</dbReference>
<dbReference type="AlphaFoldDB" id="A0A0D1M5B3"/>
<gene>
    <name evidence="2" type="ORF">SR41_16700</name>
</gene>
<evidence type="ECO:0000256" key="1">
    <source>
        <dbReference type="SAM" id="SignalP"/>
    </source>
</evidence>
<dbReference type="InterPro" id="IPR011048">
    <property type="entry name" value="Haem_d1_sf"/>
</dbReference>
<accession>A0A0D1M5B3</accession>
<dbReference type="InterPro" id="IPR015943">
    <property type="entry name" value="WD40/YVTN_repeat-like_dom_sf"/>
</dbReference>
<evidence type="ECO:0000313" key="3">
    <source>
        <dbReference type="Proteomes" id="UP000033203"/>
    </source>
</evidence>
<evidence type="ECO:0000313" key="2">
    <source>
        <dbReference type="EMBL" id="KIU26012.1"/>
    </source>
</evidence>
<reference evidence="2 3" key="1">
    <citation type="submission" date="2015-01" db="EMBL/GenBank/DDBJ databases">
        <title>Genome of Sphingomonas taxi strain 30a.</title>
        <authorList>
            <person name="Eevers N."/>
            <person name="Van Hamme J."/>
            <person name="Bottos E."/>
            <person name="Weyens N."/>
            <person name="Vangronsveld J."/>
        </authorList>
    </citation>
    <scope>NUCLEOTIDE SEQUENCE [LARGE SCALE GENOMIC DNA]</scope>
    <source>
        <strain evidence="2 3">30a</strain>
    </source>
</reference>
<dbReference type="Proteomes" id="UP000033203">
    <property type="component" value="Unassembled WGS sequence"/>
</dbReference>
<dbReference type="PANTHER" id="PTHR47197:SF3">
    <property type="entry name" value="DIHYDRO-HEME D1 DEHYDROGENASE"/>
    <property type="match status" value="1"/>
</dbReference>
<feature type="signal peptide" evidence="1">
    <location>
        <begin position="1"/>
        <end position="19"/>
    </location>
</feature>
<dbReference type="PANTHER" id="PTHR47197">
    <property type="entry name" value="PROTEIN NIRF"/>
    <property type="match status" value="1"/>
</dbReference>
<feature type="chain" id="PRO_5002243493" evidence="1">
    <location>
        <begin position="20"/>
        <end position="338"/>
    </location>
</feature>
<name>A0A0D1M5B3_9SPHN</name>
<organism evidence="2 3">
    <name type="scientific">Sphingomonas melonis</name>
    <dbReference type="NCBI Taxonomy" id="152682"/>
    <lineage>
        <taxon>Bacteria</taxon>
        <taxon>Pseudomonadati</taxon>
        <taxon>Pseudomonadota</taxon>
        <taxon>Alphaproteobacteria</taxon>
        <taxon>Sphingomonadales</taxon>
        <taxon>Sphingomonadaceae</taxon>
        <taxon>Sphingomonas</taxon>
    </lineage>
</organism>
<dbReference type="PATRIC" id="fig|1549858.7.peg.3535"/>
<protein>
    <submittedName>
        <fullName evidence="2">Gluconolactonase</fullName>
    </submittedName>
</protein>
<keyword evidence="1" id="KW-0732">Signal</keyword>
<dbReference type="EMBL" id="JXTP01000090">
    <property type="protein sequence ID" value="KIU26012.1"/>
    <property type="molecule type" value="Genomic_DNA"/>
</dbReference>
<sequence>MKKLLALGALLACSTLAAAGPTPSYFVTGSIAGPDGGGWDYARVDPGSHRLYVARSSAISVFDTASGREVGSIGTIAHGHAVVPVAGGRLLVTSGDDATVRFLSAKDGHEIGRVAVGKKPDAAILSNDGRTAFVMNADAGTISMIDVPSMRQTRTIAVKPALEYGALASDGTLFVNDEDANEMEVVDVRSGRAGTPIAMPGCEAPSGLAYDGKTNRLIAACANGKAAIVDARTRSVVDYVDTGKGPDAVILDATRRLAFVPCGKDGTLDVLSLDGPAVRRIGSVKTAVGARTGALDPATGAIYLPTAAMAPSATPNGRPTPRPGTFKVLVVKPMAGRS</sequence>
<dbReference type="Gene3D" id="2.130.10.10">
    <property type="entry name" value="YVTN repeat-like/Quinoprotein amine dehydrogenase"/>
    <property type="match status" value="2"/>
</dbReference>
<proteinExistence type="predicted"/>